<dbReference type="GO" id="GO:0005813">
    <property type="term" value="C:centrosome"/>
    <property type="evidence" value="ECO:0007669"/>
    <property type="project" value="UniProtKB-SubCell"/>
</dbReference>
<accession>A0A8D8QIS9</accession>
<keyword evidence="8 12" id="KW-0496">Mitochondrion</keyword>
<evidence type="ECO:0000256" key="2">
    <source>
        <dbReference type="ARBA" id="ARBA00004123"/>
    </source>
</evidence>
<organism evidence="14">
    <name type="scientific">Cacopsylla melanoneura</name>
    <dbReference type="NCBI Taxonomy" id="428564"/>
    <lineage>
        <taxon>Eukaryota</taxon>
        <taxon>Metazoa</taxon>
        <taxon>Ecdysozoa</taxon>
        <taxon>Arthropoda</taxon>
        <taxon>Hexapoda</taxon>
        <taxon>Insecta</taxon>
        <taxon>Pterygota</taxon>
        <taxon>Neoptera</taxon>
        <taxon>Paraneoptera</taxon>
        <taxon>Hemiptera</taxon>
        <taxon>Sternorrhyncha</taxon>
        <taxon>Psylloidea</taxon>
        <taxon>Psyllidae</taxon>
        <taxon>Psyllinae</taxon>
        <taxon>Cacopsylla</taxon>
    </lineage>
</organism>
<dbReference type="GO" id="GO:0005758">
    <property type="term" value="C:mitochondrial intermembrane space"/>
    <property type="evidence" value="ECO:0007669"/>
    <property type="project" value="UniProtKB-SubCell"/>
</dbReference>
<evidence type="ECO:0000256" key="12">
    <source>
        <dbReference type="RuleBase" id="RU367099"/>
    </source>
</evidence>
<dbReference type="Gene3D" id="1.20.1520.10">
    <property type="entry name" value="ADP-ribosylation factor-like 2-binding protein, domain"/>
    <property type="match status" value="1"/>
</dbReference>
<dbReference type="PANTHER" id="PTHR15487:SF4">
    <property type="entry name" value="ADP-RIBOSYLATION FACTOR-LIKE PROTEIN 2-BINDING PROTEIN"/>
    <property type="match status" value="1"/>
</dbReference>
<evidence type="ECO:0000256" key="4">
    <source>
        <dbReference type="ARBA" id="ARBA00009880"/>
    </source>
</evidence>
<reference evidence="14" key="1">
    <citation type="submission" date="2021-05" db="EMBL/GenBank/DDBJ databases">
        <authorList>
            <person name="Alioto T."/>
            <person name="Alioto T."/>
            <person name="Gomez Garrido J."/>
        </authorList>
    </citation>
    <scope>NUCLEOTIDE SEQUENCE</scope>
</reference>
<dbReference type="EMBL" id="HBUF01080183">
    <property type="protein sequence ID" value="CAG6632582.1"/>
    <property type="molecule type" value="Transcribed_RNA"/>
</dbReference>
<evidence type="ECO:0000256" key="8">
    <source>
        <dbReference type="ARBA" id="ARBA00023128"/>
    </source>
</evidence>
<dbReference type="GO" id="GO:0051457">
    <property type="term" value="P:maintenance of protein location in nucleus"/>
    <property type="evidence" value="ECO:0007669"/>
    <property type="project" value="TreeGrafter"/>
</dbReference>
<dbReference type="Pfam" id="PF11527">
    <property type="entry name" value="ARL2_Bind_BART"/>
    <property type="match status" value="1"/>
</dbReference>
<protein>
    <recommendedName>
        <fullName evidence="5 12">ADP-ribosylation factor-like protein 2-binding protein</fullName>
        <shortName evidence="12">ARF-like 2-binding protein</shortName>
    </recommendedName>
</protein>
<evidence type="ECO:0000256" key="3">
    <source>
        <dbReference type="ARBA" id="ARBA00004300"/>
    </source>
</evidence>
<name>A0A8D8QIS9_9HEMI</name>
<keyword evidence="11 12" id="KW-0966">Cell projection</keyword>
<dbReference type="GO" id="GO:0005634">
    <property type="term" value="C:nucleus"/>
    <property type="evidence" value="ECO:0007669"/>
    <property type="project" value="UniProtKB-SubCell"/>
</dbReference>
<keyword evidence="10 12" id="KW-0539">Nucleus</keyword>
<comment type="similarity">
    <text evidence="4 12">Belongs to the ARL2BP family.</text>
</comment>
<evidence type="ECO:0000256" key="10">
    <source>
        <dbReference type="ARBA" id="ARBA00023242"/>
    </source>
</evidence>
<dbReference type="GO" id="GO:0005929">
    <property type="term" value="C:cilium"/>
    <property type="evidence" value="ECO:0007669"/>
    <property type="project" value="UniProtKB-UniRule"/>
</dbReference>
<keyword evidence="7 12" id="KW-0969">Cilium</keyword>
<dbReference type="EMBL" id="HBUF01080182">
    <property type="protein sequence ID" value="CAG6632581.1"/>
    <property type="molecule type" value="Transcribed_RNA"/>
</dbReference>
<evidence type="ECO:0000259" key="13">
    <source>
        <dbReference type="Pfam" id="PF11527"/>
    </source>
</evidence>
<comment type="function">
    <text evidence="12">Plays a role as an effector of the ADP-ribosylation factor-like protein 2, ARL2.</text>
</comment>
<dbReference type="InterPro" id="IPR023379">
    <property type="entry name" value="BART_dom"/>
</dbReference>
<dbReference type="InterPro" id="IPR042541">
    <property type="entry name" value="BART_sf"/>
</dbReference>
<feature type="domain" description="BART" evidence="13">
    <location>
        <begin position="29"/>
        <end position="142"/>
    </location>
</feature>
<sequence>MGDEMMSLSPSEGCDEVFTLSNTEPDELFHLIIGCIEDILIDPEFSDLQTKFLEKYWMEFDDVEENKFIYMDIFQEYTQSIETHLEHKLMERIPNFDIHQFINELLSKRNELNGEVFEMLFTLTDFNEFKDMFLDYRARKEGRVQDLSQTLYITSLK</sequence>
<evidence type="ECO:0000313" key="14">
    <source>
        <dbReference type="EMBL" id="CAG6632581.1"/>
    </source>
</evidence>
<dbReference type="InterPro" id="IPR038849">
    <property type="entry name" value="ARL2BP"/>
</dbReference>
<evidence type="ECO:0000256" key="5">
    <source>
        <dbReference type="ARBA" id="ARBA00014849"/>
    </source>
</evidence>
<dbReference type="AlphaFoldDB" id="A0A8D8QIS9"/>
<evidence type="ECO:0000256" key="11">
    <source>
        <dbReference type="ARBA" id="ARBA00023273"/>
    </source>
</evidence>
<evidence type="ECO:0000256" key="9">
    <source>
        <dbReference type="ARBA" id="ARBA00023212"/>
    </source>
</evidence>
<evidence type="ECO:0000256" key="1">
    <source>
        <dbReference type="ARBA" id="ARBA00004120"/>
    </source>
</evidence>
<proteinExistence type="inferred from homology"/>
<evidence type="ECO:0000256" key="7">
    <source>
        <dbReference type="ARBA" id="ARBA00023069"/>
    </source>
</evidence>
<keyword evidence="9 12" id="KW-0206">Cytoskeleton</keyword>
<comment type="subcellular location">
    <subcellularLocation>
        <location evidence="1 12">Cytoplasm</location>
        <location evidence="1 12">Cytoskeleton</location>
        <location evidence="1 12">Cilium basal body</location>
    </subcellularLocation>
    <subcellularLocation>
        <location evidence="3 12">Cytoplasm</location>
        <location evidence="3 12">Cytoskeleton</location>
        <location evidence="3 12">Microtubule organizing center</location>
        <location evidence="3 12">Centrosome</location>
    </subcellularLocation>
    <subcellularLocation>
        <location evidence="12">Cytoplasm</location>
    </subcellularLocation>
    <subcellularLocation>
        <location evidence="2 12">Nucleus</location>
    </subcellularLocation>
    <subcellularLocation>
        <location evidence="12">Mitochondrion intermembrane space</location>
    </subcellularLocation>
</comment>
<evidence type="ECO:0000256" key="6">
    <source>
        <dbReference type="ARBA" id="ARBA00022490"/>
    </source>
</evidence>
<dbReference type="PANTHER" id="PTHR15487">
    <property type="entry name" value="ADP-RIBOSYLATION FACTOR-LIKE PROTEIN 2-BINDING PROTEIN"/>
    <property type="match status" value="1"/>
</dbReference>
<keyword evidence="6 12" id="KW-0963">Cytoplasm</keyword>